<evidence type="ECO:0000256" key="1">
    <source>
        <dbReference type="ARBA" id="ARBA00001182"/>
    </source>
</evidence>
<dbReference type="InterPro" id="IPR013766">
    <property type="entry name" value="Thioredoxin_domain"/>
</dbReference>
<dbReference type="GO" id="GO:0005788">
    <property type="term" value="C:endoplasmic reticulum lumen"/>
    <property type="evidence" value="ECO:0007669"/>
    <property type="project" value="UniProtKB-SubCell"/>
</dbReference>
<dbReference type="InterPro" id="IPR005788">
    <property type="entry name" value="PDI_thioredoxin-like_dom"/>
</dbReference>
<dbReference type="PROSITE" id="PS00194">
    <property type="entry name" value="THIOREDOXIN_1"/>
    <property type="match status" value="1"/>
</dbReference>
<dbReference type="PANTHER" id="PTHR18929">
    <property type="entry name" value="PROTEIN DISULFIDE ISOMERASE"/>
    <property type="match status" value="1"/>
</dbReference>
<evidence type="ECO:0000256" key="5">
    <source>
        <dbReference type="ARBA" id="ARBA00022729"/>
    </source>
</evidence>
<feature type="domain" description="Thioredoxin" evidence="12">
    <location>
        <begin position="1"/>
        <end position="112"/>
    </location>
</feature>
<dbReference type="InterPro" id="IPR017937">
    <property type="entry name" value="Thioredoxin_CS"/>
</dbReference>
<dbReference type="EMBL" id="CAXDID020000066">
    <property type="protein sequence ID" value="CAL6012541.1"/>
    <property type="molecule type" value="Genomic_DNA"/>
</dbReference>
<keyword evidence="6" id="KW-0677">Repeat</keyword>
<dbReference type="CDD" id="cd02961">
    <property type="entry name" value="PDI_a_family"/>
    <property type="match status" value="1"/>
</dbReference>
<dbReference type="AlphaFoldDB" id="A0AA86PTQ6"/>
<accession>A0AA86PTQ6</accession>
<evidence type="ECO:0000256" key="2">
    <source>
        <dbReference type="ARBA" id="ARBA00004319"/>
    </source>
</evidence>
<name>A0AA86PTQ6_9EUKA</name>
<dbReference type="NCBIfam" id="TIGR01126">
    <property type="entry name" value="pdi_dom"/>
    <property type="match status" value="1"/>
</dbReference>
<evidence type="ECO:0000256" key="11">
    <source>
        <dbReference type="RuleBase" id="RU004208"/>
    </source>
</evidence>
<keyword evidence="8" id="KW-1015">Disulfide bond</keyword>
<dbReference type="SUPFAM" id="SSF52833">
    <property type="entry name" value="Thioredoxin-like"/>
    <property type="match status" value="1"/>
</dbReference>
<dbReference type="GO" id="GO:0003756">
    <property type="term" value="F:protein disulfide isomerase activity"/>
    <property type="evidence" value="ECO:0007669"/>
    <property type="project" value="UniProtKB-EC"/>
</dbReference>
<gene>
    <name evidence="14" type="ORF">HINF_LOCUS23356</name>
    <name evidence="13" type="ORF">HINF_LOCUS33291</name>
</gene>
<dbReference type="PROSITE" id="PS51352">
    <property type="entry name" value="THIOREDOXIN_2"/>
    <property type="match status" value="1"/>
</dbReference>
<keyword evidence="9 13" id="KW-0413">Isomerase</keyword>
<evidence type="ECO:0000313" key="15">
    <source>
        <dbReference type="Proteomes" id="UP001642409"/>
    </source>
</evidence>
<proteinExistence type="inferred from homology"/>
<evidence type="ECO:0000256" key="3">
    <source>
        <dbReference type="ARBA" id="ARBA00006347"/>
    </source>
</evidence>
<dbReference type="GO" id="GO:0006457">
    <property type="term" value="P:protein folding"/>
    <property type="evidence" value="ECO:0007669"/>
    <property type="project" value="TreeGrafter"/>
</dbReference>
<comment type="catalytic activity">
    <reaction evidence="1">
        <text>Catalyzes the rearrangement of -S-S- bonds in proteins.</text>
        <dbReference type="EC" id="5.3.4.1"/>
    </reaction>
</comment>
<evidence type="ECO:0000256" key="6">
    <source>
        <dbReference type="ARBA" id="ARBA00022737"/>
    </source>
</evidence>
<dbReference type="EMBL" id="CATOUU010000747">
    <property type="protein sequence ID" value="CAI9945646.1"/>
    <property type="molecule type" value="Genomic_DNA"/>
</dbReference>
<organism evidence="13">
    <name type="scientific">Hexamita inflata</name>
    <dbReference type="NCBI Taxonomy" id="28002"/>
    <lineage>
        <taxon>Eukaryota</taxon>
        <taxon>Metamonada</taxon>
        <taxon>Diplomonadida</taxon>
        <taxon>Hexamitidae</taxon>
        <taxon>Hexamitinae</taxon>
        <taxon>Hexamita</taxon>
    </lineage>
</organism>
<dbReference type="GO" id="GO:0034976">
    <property type="term" value="P:response to endoplasmic reticulum stress"/>
    <property type="evidence" value="ECO:0007669"/>
    <property type="project" value="TreeGrafter"/>
</dbReference>
<evidence type="ECO:0000256" key="7">
    <source>
        <dbReference type="ARBA" id="ARBA00022824"/>
    </source>
</evidence>
<evidence type="ECO:0000313" key="13">
    <source>
        <dbReference type="EMBL" id="CAI9945646.1"/>
    </source>
</evidence>
<dbReference type="PANTHER" id="PTHR18929:SF132">
    <property type="entry name" value="PROTEIN DISULFIDE-ISOMERASE A3"/>
    <property type="match status" value="1"/>
</dbReference>
<keyword evidence="10" id="KW-0676">Redox-active center</keyword>
<keyword evidence="5" id="KW-0732">Signal</keyword>
<reference evidence="14 15" key="2">
    <citation type="submission" date="2024-07" db="EMBL/GenBank/DDBJ databases">
        <authorList>
            <person name="Akdeniz Z."/>
        </authorList>
    </citation>
    <scope>NUCLEOTIDE SEQUENCE [LARGE SCALE GENOMIC DNA]</scope>
</reference>
<protein>
    <recommendedName>
        <fullName evidence="4">protein disulfide-isomerase</fullName>
        <ecNumber evidence="4">5.3.4.1</ecNumber>
    </recommendedName>
</protein>
<dbReference type="PRINTS" id="PR00421">
    <property type="entry name" value="THIOREDOXIN"/>
</dbReference>
<evidence type="ECO:0000256" key="4">
    <source>
        <dbReference type="ARBA" id="ARBA00012723"/>
    </source>
</evidence>
<dbReference type="EC" id="5.3.4.1" evidence="4"/>
<evidence type="ECO:0000256" key="8">
    <source>
        <dbReference type="ARBA" id="ARBA00023157"/>
    </source>
</evidence>
<sequence>MLGLLFSVQEVVQLTADNFDTFTSEHSYTLVKFYAPWCGHCKALAPKWEKLAGMTEIPVAEIDCTVHQAICSRYSVQGYPTIKLIDSKKVATDYEGEREAPAIQKWADAIGKEVFVVITKDQIKADSKKRKLEAFFVLYAPEDQQEELSKKFKRFDSFFYYVYSEQTKLVSQQSGYQFTLNNVSESKQLAMFVLQHAYPFISALNHKSLAKLTEIPGKQLVILNLNSKLDDAEKLIEYQQANNPKQLQIFNSFVFSKASNDNEIVKKIRKTNSFTENQEFVFIYNAKNEKKIKYAAVEIVDGDIQEQILKFLKETDATKFKGITEKWAQEEPKGEI</sequence>
<keyword evidence="7" id="KW-0256">Endoplasmic reticulum</keyword>
<comment type="similarity">
    <text evidence="3 11">Belongs to the protein disulfide isomerase family.</text>
</comment>
<evidence type="ECO:0000259" key="12">
    <source>
        <dbReference type="PROSITE" id="PS51352"/>
    </source>
</evidence>
<evidence type="ECO:0000256" key="9">
    <source>
        <dbReference type="ARBA" id="ARBA00023235"/>
    </source>
</evidence>
<dbReference type="Pfam" id="PF00085">
    <property type="entry name" value="Thioredoxin"/>
    <property type="match status" value="1"/>
</dbReference>
<reference evidence="13" key="1">
    <citation type="submission" date="2023-06" db="EMBL/GenBank/DDBJ databases">
        <authorList>
            <person name="Kurt Z."/>
        </authorList>
    </citation>
    <scope>NUCLEOTIDE SEQUENCE</scope>
</reference>
<evidence type="ECO:0000256" key="10">
    <source>
        <dbReference type="ARBA" id="ARBA00023284"/>
    </source>
</evidence>
<evidence type="ECO:0000313" key="14">
    <source>
        <dbReference type="EMBL" id="CAL6012541.1"/>
    </source>
</evidence>
<dbReference type="InterPro" id="IPR036249">
    <property type="entry name" value="Thioredoxin-like_sf"/>
</dbReference>
<dbReference type="Gene3D" id="3.40.30.10">
    <property type="entry name" value="Glutaredoxin"/>
    <property type="match status" value="1"/>
</dbReference>
<comment type="caution">
    <text evidence="13">The sequence shown here is derived from an EMBL/GenBank/DDBJ whole genome shotgun (WGS) entry which is preliminary data.</text>
</comment>
<dbReference type="Proteomes" id="UP001642409">
    <property type="component" value="Unassembled WGS sequence"/>
</dbReference>
<comment type="subcellular location">
    <subcellularLocation>
        <location evidence="2">Endoplasmic reticulum lumen</location>
    </subcellularLocation>
</comment>
<keyword evidence="15" id="KW-1185">Reference proteome</keyword>